<feature type="transmembrane region" description="Helical" evidence="11">
    <location>
        <begin position="304"/>
        <end position="333"/>
    </location>
</feature>
<dbReference type="Proteomes" id="UP001576784">
    <property type="component" value="Unassembled WGS sequence"/>
</dbReference>
<feature type="transmembrane region" description="Helical" evidence="11">
    <location>
        <begin position="411"/>
        <end position="431"/>
    </location>
</feature>
<evidence type="ECO:0000256" key="8">
    <source>
        <dbReference type="ARBA" id="ARBA00023065"/>
    </source>
</evidence>
<dbReference type="InterPro" id="IPR038770">
    <property type="entry name" value="Na+/solute_symporter_sf"/>
</dbReference>
<feature type="transmembrane region" description="Helical" evidence="11">
    <location>
        <begin position="381"/>
        <end position="404"/>
    </location>
</feature>
<feature type="transmembrane region" description="Helical" evidence="11">
    <location>
        <begin position="443"/>
        <end position="464"/>
    </location>
</feature>
<feature type="transmembrane region" description="Helical" evidence="11">
    <location>
        <begin position="165"/>
        <end position="188"/>
    </location>
</feature>
<organism evidence="13 14">
    <name type="scientific">Floridaenema flaviceps BLCC-F50</name>
    <dbReference type="NCBI Taxonomy" id="3153642"/>
    <lineage>
        <taxon>Bacteria</taxon>
        <taxon>Bacillati</taxon>
        <taxon>Cyanobacteriota</taxon>
        <taxon>Cyanophyceae</taxon>
        <taxon>Oscillatoriophycideae</taxon>
        <taxon>Aerosakkonematales</taxon>
        <taxon>Aerosakkonemataceae</taxon>
        <taxon>Floridanema</taxon>
        <taxon>Floridanema flaviceps</taxon>
    </lineage>
</organism>
<evidence type="ECO:0000256" key="5">
    <source>
        <dbReference type="ARBA" id="ARBA00022692"/>
    </source>
</evidence>
<feature type="transmembrane region" description="Helical" evidence="11">
    <location>
        <begin position="45"/>
        <end position="63"/>
    </location>
</feature>
<name>A0ABV4XMD0_9CYAN</name>
<reference evidence="13 14" key="1">
    <citation type="submission" date="2024-09" db="EMBL/GenBank/DDBJ databases">
        <title>Floridaenema gen nov. (Aerosakkonemataceae, Aerosakkonematales ord. nov., Cyanobacteria) from benthic tropical and subtropical fresh waters, with the description of four new species.</title>
        <authorList>
            <person name="Moretto J.A."/>
            <person name="Berthold D.E."/>
            <person name="Lefler F.W."/>
            <person name="Huang I.-S."/>
            <person name="Laughinghouse H. IV."/>
        </authorList>
    </citation>
    <scope>NUCLEOTIDE SEQUENCE [LARGE SCALE GENOMIC DNA]</scope>
    <source>
        <strain evidence="13 14">BLCC-F50</strain>
    </source>
</reference>
<gene>
    <name evidence="13" type="ORF">ACE1CI_08000</name>
</gene>
<evidence type="ECO:0000313" key="14">
    <source>
        <dbReference type="Proteomes" id="UP001576784"/>
    </source>
</evidence>
<keyword evidence="7" id="KW-0915">Sodium</keyword>
<evidence type="ECO:0000256" key="1">
    <source>
        <dbReference type="ARBA" id="ARBA00004141"/>
    </source>
</evidence>
<keyword evidence="4" id="KW-0050">Antiport</keyword>
<comment type="similarity">
    <text evidence="2">Belongs to the monovalent cation:proton antiporter 2 (CPA2) transporter (TC 2.A.37) family.</text>
</comment>
<keyword evidence="8" id="KW-0406">Ion transport</keyword>
<evidence type="ECO:0000256" key="2">
    <source>
        <dbReference type="ARBA" id="ARBA00005551"/>
    </source>
</evidence>
<protein>
    <submittedName>
        <fullName evidence="13">Cation:proton antiporter</fullName>
    </submittedName>
</protein>
<feature type="transmembrane region" description="Helical" evidence="11">
    <location>
        <begin position="194"/>
        <end position="217"/>
    </location>
</feature>
<proteinExistence type="inferred from homology"/>
<evidence type="ECO:0000256" key="9">
    <source>
        <dbReference type="ARBA" id="ARBA00023136"/>
    </source>
</evidence>
<evidence type="ECO:0000256" key="6">
    <source>
        <dbReference type="ARBA" id="ARBA00022989"/>
    </source>
</evidence>
<feature type="transmembrane region" description="Helical" evidence="11">
    <location>
        <begin position="75"/>
        <end position="98"/>
    </location>
</feature>
<feature type="transmembrane region" description="Helical" evidence="11">
    <location>
        <begin position="229"/>
        <end position="251"/>
    </location>
</feature>
<comment type="caution">
    <text evidence="13">The sequence shown here is derived from an EMBL/GenBank/DDBJ whole genome shotgun (WGS) entry which is preliminary data.</text>
</comment>
<dbReference type="EMBL" id="JBHFNR010000053">
    <property type="protein sequence ID" value="MFB2892871.1"/>
    <property type="molecule type" value="Genomic_DNA"/>
</dbReference>
<dbReference type="Gene3D" id="1.20.1530.20">
    <property type="match status" value="1"/>
</dbReference>
<evidence type="ECO:0000259" key="12">
    <source>
        <dbReference type="Pfam" id="PF00999"/>
    </source>
</evidence>
<dbReference type="Pfam" id="PF00999">
    <property type="entry name" value="Na_H_Exchanger"/>
    <property type="match status" value="1"/>
</dbReference>
<accession>A0ABV4XMD0</accession>
<evidence type="ECO:0000256" key="3">
    <source>
        <dbReference type="ARBA" id="ARBA00022448"/>
    </source>
</evidence>
<dbReference type="PANTHER" id="PTHR43562">
    <property type="entry name" value="NAPA-TYPE SODIUM/HYDROGEN ANTIPORTER"/>
    <property type="match status" value="1"/>
</dbReference>
<sequence>MADVFAWSNFFTPLFPKLSLGIALPAWGQTAPILAATHELDADSAALVLPGVLLSLVVVYLASKFGGELSNRLGFPPVLGELVAGVIVGISAIHLLVFPESGAQSTDSLIIQLLQTTAGLNPQSAEAVFNAQSEVVSVLSELGVILLLFEIGLESNIKSLMAVGYQATIVACVGVAVPFAAGTAGLMLLFGVPAIPAIFAGAALTATSIGITSKVLSEIGRLNTKEGQIILGAAVIDDVLGIIVLAVVASLAKTGEVDVMNVVYLIISSSVFLLGSILLGRFFNKTFIGVANLLKTRGGLLIPALVFAFLMSYLGAVIHLEAILGAFAAGLVLDESDETLELQKQVVPISDMLVPIFFVCVGAKTDIGVLNPTVPTNREGLIMAIFLIVVAIIGKVVTGATVFGQGKINRLAIGVGMIPRGEVGLVFAGIGSASGALSKPLEAAIIMMVIITTFLAPPLLRVVFKDEPLPVPDSDSPALNGHNQSPVLLESEMVKQGLSQKPLAEKSEQASN</sequence>
<evidence type="ECO:0000256" key="10">
    <source>
        <dbReference type="ARBA" id="ARBA00023201"/>
    </source>
</evidence>
<evidence type="ECO:0000256" key="7">
    <source>
        <dbReference type="ARBA" id="ARBA00023053"/>
    </source>
</evidence>
<feature type="transmembrane region" description="Helical" evidence="11">
    <location>
        <begin position="135"/>
        <end position="153"/>
    </location>
</feature>
<keyword evidence="5 11" id="KW-0812">Transmembrane</keyword>
<feature type="domain" description="Cation/H+ exchanger transmembrane" evidence="12">
    <location>
        <begin position="65"/>
        <end position="462"/>
    </location>
</feature>
<keyword evidence="6 11" id="KW-1133">Transmembrane helix</keyword>
<comment type="subcellular location">
    <subcellularLocation>
        <location evidence="1">Membrane</location>
        <topology evidence="1">Multi-pass membrane protein</topology>
    </subcellularLocation>
</comment>
<dbReference type="InterPro" id="IPR006153">
    <property type="entry name" value="Cation/H_exchanger_TM"/>
</dbReference>
<keyword evidence="9 11" id="KW-0472">Membrane</keyword>
<dbReference type="RefSeq" id="WP_413262537.1">
    <property type="nucleotide sequence ID" value="NZ_JBHFNR010000053.1"/>
</dbReference>
<evidence type="ECO:0000256" key="4">
    <source>
        <dbReference type="ARBA" id="ARBA00022449"/>
    </source>
</evidence>
<feature type="transmembrane region" description="Helical" evidence="11">
    <location>
        <begin position="263"/>
        <end position="283"/>
    </location>
</feature>
<evidence type="ECO:0000256" key="11">
    <source>
        <dbReference type="SAM" id="Phobius"/>
    </source>
</evidence>
<keyword evidence="14" id="KW-1185">Reference proteome</keyword>
<keyword evidence="10" id="KW-0739">Sodium transport</keyword>
<evidence type="ECO:0000313" key="13">
    <source>
        <dbReference type="EMBL" id="MFB2892871.1"/>
    </source>
</evidence>
<dbReference type="PANTHER" id="PTHR43562:SF3">
    <property type="entry name" value="SODIUM ION_PROTON EXCHANGER (EUROFUNG)"/>
    <property type="match status" value="1"/>
</dbReference>
<keyword evidence="3" id="KW-0813">Transport</keyword>